<dbReference type="SMART" id="SM00530">
    <property type="entry name" value="HTH_XRE"/>
    <property type="match status" value="1"/>
</dbReference>
<name>A0A0C1QUZ6_9CLOT</name>
<evidence type="ECO:0000256" key="3">
    <source>
        <dbReference type="ARBA" id="ARBA00022989"/>
    </source>
</evidence>
<dbReference type="Pfam" id="PF06803">
    <property type="entry name" value="DUF1232"/>
    <property type="match status" value="1"/>
</dbReference>
<dbReference type="InterPro" id="IPR010982">
    <property type="entry name" value="Lambda_DNA-bd_dom_sf"/>
</dbReference>
<dbReference type="InterPro" id="IPR001387">
    <property type="entry name" value="Cro/C1-type_HTH"/>
</dbReference>
<proteinExistence type="predicted"/>
<dbReference type="PROSITE" id="PS50943">
    <property type="entry name" value="HTH_CROC1"/>
    <property type="match status" value="1"/>
</dbReference>
<sequence length="226" mass="25831">MNENKKELGIGRIIKPILEEKSLSIRKLSKITGIDTSTISRILNGKQQANIKHLEKLSKALEIPLENLLIASGYDLNNVKEKKQSKYNYNNKIDDIEDIFNFSNILEGDYINEQIKGELDKYEQYVLTSEGSSVVHNNFSEKIKNVGETGAFVDKLKEMYKLFCSDNITTKELIILGSGLLYFIISTDIIPDFIFPIGFLDDVIAIKIVLNKFSQLSTEEDRHRYN</sequence>
<protein>
    <submittedName>
        <fullName evidence="6">Helix-turn-helix family protein</fullName>
    </submittedName>
</protein>
<evidence type="ECO:0000256" key="2">
    <source>
        <dbReference type="ARBA" id="ARBA00022692"/>
    </source>
</evidence>
<dbReference type="InterPro" id="IPR010652">
    <property type="entry name" value="DUF1232"/>
</dbReference>
<keyword evidence="3" id="KW-1133">Transmembrane helix</keyword>
<evidence type="ECO:0000259" key="5">
    <source>
        <dbReference type="PROSITE" id="PS50943"/>
    </source>
</evidence>
<evidence type="ECO:0000313" key="7">
    <source>
        <dbReference type="Proteomes" id="UP000031366"/>
    </source>
</evidence>
<dbReference type="Pfam" id="PF01381">
    <property type="entry name" value="HTH_3"/>
    <property type="match status" value="1"/>
</dbReference>
<evidence type="ECO:0000313" key="6">
    <source>
        <dbReference type="EMBL" id="KIE44857.1"/>
    </source>
</evidence>
<keyword evidence="7" id="KW-1185">Reference proteome</keyword>
<dbReference type="GO" id="GO:0012505">
    <property type="term" value="C:endomembrane system"/>
    <property type="evidence" value="ECO:0007669"/>
    <property type="project" value="UniProtKB-SubCell"/>
</dbReference>
<dbReference type="Gene3D" id="1.10.260.40">
    <property type="entry name" value="lambda repressor-like DNA-binding domains"/>
    <property type="match status" value="1"/>
</dbReference>
<dbReference type="GO" id="GO:0003677">
    <property type="term" value="F:DNA binding"/>
    <property type="evidence" value="ECO:0007669"/>
    <property type="project" value="InterPro"/>
</dbReference>
<dbReference type="SUPFAM" id="SSF47413">
    <property type="entry name" value="lambda repressor-like DNA-binding domains"/>
    <property type="match status" value="1"/>
</dbReference>
<feature type="domain" description="HTH cro/C1-type" evidence="5">
    <location>
        <begin position="14"/>
        <end position="68"/>
    </location>
</feature>
<evidence type="ECO:0000256" key="4">
    <source>
        <dbReference type="ARBA" id="ARBA00023136"/>
    </source>
</evidence>
<dbReference type="RefSeq" id="WP_039635835.1">
    <property type="nucleotide sequence ID" value="NZ_AYSO01000020.1"/>
</dbReference>
<dbReference type="Proteomes" id="UP000031366">
    <property type="component" value="Unassembled WGS sequence"/>
</dbReference>
<keyword evidence="4" id="KW-0472">Membrane</keyword>
<dbReference type="EMBL" id="AYSO01000020">
    <property type="protein sequence ID" value="KIE44857.1"/>
    <property type="molecule type" value="Genomic_DNA"/>
</dbReference>
<reference evidence="6 7" key="1">
    <citation type="journal article" date="2015" name="Infect. Genet. Evol.">
        <title>Genomic sequences of six botulinum neurotoxin-producing strains representing three clostridial species illustrate the mobility and diversity of botulinum neurotoxin genes.</title>
        <authorList>
            <person name="Smith T.J."/>
            <person name="Hill K.K."/>
            <person name="Xie G."/>
            <person name="Foley B.T."/>
            <person name="Williamson C.H."/>
            <person name="Foster J.T."/>
            <person name="Johnson S.L."/>
            <person name="Chertkov O."/>
            <person name="Teshima H."/>
            <person name="Gibbons H.S."/>
            <person name="Johnsky L.A."/>
            <person name="Karavis M.A."/>
            <person name="Smith L.A."/>
        </authorList>
    </citation>
    <scope>NUCLEOTIDE SEQUENCE [LARGE SCALE GENOMIC DNA]</scope>
    <source>
        <strain evidence="6 7">CDC 2741</strain>
    </source>
</reference>
<dbReference type="STRING" id="29341.RSJ17_18245"/>
<comment type="subcellular location">
    <subcellularLocation>
        <location evidence="1">Endomembrane system</location>
        <topology evidence="1">Multi-pass membrane protein</topology>
    </subcellularLocation>
</comment>
<dbReference type="CDD" id="cd00093">
    <property type="entry name" value="HTH_XRE"/>
    <property type="match status" value="1"/>
</dbReference>
<gene>
    <name evidence="6" type="ORF">U732_152</name>
</gene>
<comment type="caution">
    <text evidence="6">The sequence shown here is derived from an EMBL/GenBank/DDBJ whole genome shotgun (WGS) entry which is preliminary data.</text>
</comment>
<accession>A0A0C1QUZ6</accession>
<evidence type="ECO:0000256" key="1">
    <source>
        <dbReference type="ARBA" id="ARBA00004127"/>
    </source>
</evidence>
<keyword evidence="2" id="KW-0812">Transmembrane</keyword>
<organism evidence="6 7">
    <name type="scientific">Clostridium argentinense CDC 2741</name>
    <dbReference type="NCBI Taxonomy" id="1418104"/>
    <lineage>
        <taxon>Bacteria</taxon>
        <taxon>Bacillati</taxon>
        <taxon>Bacillota</taxon>
        <taxon>Clostridia</taxon>
        <taxon>Eubacteriales</taxon>
        <taxon>Clostridiaceae</taxon>
        <taxon>Clostridium</taxon>
    </lineage>
</organism>
<dbReference type="AlphaFoldDB" id="A0A0C1QUZ6"/>